<protein>
    <submittedName>
        <fullName evidence="2">Uncharacterized protein</fullName>
    </submittedName>
</protein>
<gene>
    <name evidence="2" type="ORF">MANY_39230</name>
</gene>
<keyword evidence="3" id="KW-1185">Reference proteome</keyword>
<organism evidence="2 3">
    <name type="scientific">Mycolicibacterium anyangense</name>
    <dbReference type="NCBI Taxonomy" id="1431246"/>
    <lineage>
        <taxon>Bacteria</taxon>
        <taxon>Bacillati</taxon>
        <taxon>Actinomycetota</taxon>
        <taxon>Actinomycetes</taxon>
        <taxon>Mycobacteriales</taxon>
        <taxon>Mycobacteriaceae</taxon>
        <taxon>Mycolicibacterium</taxon>
    </lineage>
</organism>
<evidence type="ECO:0000256" key="1">
    <source>
        <dbReference type="SAM" id="MobiDB-lite"/>
    </source>
</evidence>
<dbReference type="EMBL" id="AP022620">
    <property type="protein sequence ID" value="BBZ78586.1"/>
    <property type="molecule type" value="Genomic_DNA"/>
</dbReference>
<dbReference type="KEGG" id="many:MANY_39230"/>
<accession>A0A6N4W9E5</accession>
<evidence type="ECO:0000313" key="3">
    <source>
        <dbReference type="Proteomes" id="UP000467249"/>
    </source>
</evidence>
<proteinExistence type="predicted"/>
<feature type="region of interest" description="Disordered" evidence="1">
    <location>
        <begin position="40"/>
        <end position="81"/>
    </location>
</feature>
<sequence length="81" mass="8769">MRPVPTRIGPDTITVRLLVRVGTGYPGALPLALRWESARPPAASGRCEPDTDETLRAGSHGPDVRERIGNDNPLVIGERED</sequence>
<name>A0A6N4W9E5_9MYCO</name>
<dbReference type="Proteomes" id="UP000467249">
    <property type="component" value="Chromosome"/>
</dbReference>
<reference evidence="2 3" key="1">
    <citation type="journal article" date="2019" name="Emerg. Microbes Infect.">
        <title>Comprehensive subspecies identification of 175 nontuberculous mycobacteria species based on 7547 genomic profiles.</title>
        <authorList>
            <person name="Matsumoto Y."/>
            <person name="Kinjo T."/>
            <person name="Motooka D."/>
            <person name="Nabeya D."/>
            <person name="Jung N."/>
            <person name="Uechi K."/>
            <person name="Horii T."/>
            <person name="Iida T."/>
            <person name="Fujita J."/>
            <person name="Nakamura S."/>
        </authorList>
    </citation>
    <scope>NUCLEOTIDE SEQUENCE [LARGE SCALE GENOMIC DNA]</scope>
    <source>
        <strain evidence="2 3">JCM 30275</strain>
    </source>
</reference>
<evidence type="ECO:0000313" key="2">
    <source>
        <dbReference type="EMBL" id="BBZ78586.1"/>
    </source>
</evidence>
<dbReference type="AlphaFoldDB" id="A0A6N4W9E5"/>